<comment type="similarity">
    <text evidence="2 9">Belongs to the membrane fusion protein (MFP) (TC 8.A.1) family.</text>
</comment>
<organism evidence="13 14">
    <name type="scientific">Acuticoccus mangrovi</name>
    <dbReference type="NCBI Taxonomy" id="2796142"/>
    <lineage>
        <taxon>Bacteria</taxon>
        <taxon>Pseudomonadati</taxon>
        <taxon>Pseudomonadota</taxon>
        <taxon>Alphaproteobacteria</taxon>
        <taxon>Hyphomicrobiales</taxon>
        <taxon>Amorphaceae</taxon>
        <taxon>Acuticoccus</taxon>
    </lineage>
</organism>
<keyword evidence="7 9" id="KW-1133">Transmembrane helix</keyword>
<evidence type="ECO:0000256" key="4">
    <source>
        <dbReference type="ARBA" id="ARBA00022475"/>
    </source>
</evidence>
<evidence type="ECO:0000313" key="14">
    <source>
        <dbReference type="Proteomes" id="UP000609531"/>
    </source>
</evidence>
<evidence type="ECO:0000256" key="10">
    <source>
        <dbReference type="SAM" id="Coils"/>
    </source>
</evidence>
<evidence type="ECO:0000256" key="1">
    <source>
        <dbReference type="ARBA" id="ARBA00004377"/>
    </source>
</evidence>
<keyword evidence="6 9" id="KW-0812">Transmembrane</keyword>
<dbReference type="InterPro" id="IPR058781">
    <property type="entry name" value="HH_AprE-like"/>
</dbReference>
<dbReference type="PANTHER" id="PTHR30386">
    <property type="entry name" value="MEMBRANE FUSION SUBUNIT OF EMRAB-TOLC MULTIDRUG EFFLUX PUMP"/>
    <property type="match status" value="1"/>
</dbReference>
<comment type="subcellular location">
    <subcellularLocation>
        <location evidence="1 9">Cell inner membrane</location>
        <topology evidence="1 9">Single-pass membrane protein</topology>
    </subcellularLocation>
</comment>
<keyword evidence="14" id="KW-1185">Reference proteome</keyword>
<gene>
    <name evidence="13" type="ORF">JCR33_08745</name>
</gene>
<feature type="domain" description="AprE-like beta-barrel" evidence="12">
    <location>
        <begin position="329"/>
        <end position="419"/>
    </location>
</feature>
<evidence type="ECO:0000313" key="13">
    <source>
        <dbReference type="EMBL" id="MBJ3775770.1"/>
    </source>
</evidence>
<dbReference type="Gene3D" id="2.40.50.100">
    <property type="match status" value="1"/>
</dbReference>
<dbReference type="Gene3D" id="2.40.30.170">
    <property type="match status" value="1"/>
</dbReference>
<evidence type="ECO:0000256" key="8">
    <source>
        <dbReference type="ARBA" id="ARBA00023136"/>
    </source>
</evidence>
<keyword evidence="5 9" id="KW-0997">Cell inner membrane</keyword>
<feature type="coiled-coil region" evidence="10">
    <location>
        <begin position="217"/>
        <end position="258"/>
    </location>
</feature>
<dbReference type="SUPFAM" id="SSF111369">
    <property type="entry name" value="HlyD-like secretion proteins"/>
    <property type="match status" value="1"/>
</dbReference>
<evidence type="ECO:0000256" key="2">
    <source>
        <dbReference type="ARBA" id="ARBA00009477"/>
    </source>
</evidence>
<dbReference type="RefSeq" id="WP_198881669.1">
    <property type="nucleotide sequence ID" value="NZ_JAEKJA010000006.1"/>
</dbReference>
<dbReference type="PANTHER" id="PTHR30386:SF17">
    <property type="entry name" value="ALKALINE PROTEASE SECRETION PROTEIN APRE"/>
    <property type="match status" value="1"/>
</dbReference>
<feature type="coiled-coil region" evidence="10">
    <location>
        <begin position="158"/>
        <end position="192"/>
    </location>
</feature>
<dbReference type="Gene3D" id="1.10.287.1490">
    <property type="match status" value="1"/>
</dbReference>
<dbReference type="InterPro" id="IPR058982">
    <property type="entry name" value="Beta-barrel_AprE"/>
</dbReference>
<proteinExistence type="inferred from homology"/>
<dbReference type="NCBIfam" id="TIGR01843">
    <property type="entry name" value="type_I_hlyD"/>
    <property type="match status" value="1"/>
</dbReference>
<evidence type="ECO:0000256" key="7">
    <source>
        <dbReference type="ARBA" id="ARBA00022989"/>
    </source>
</evidence>
<feature type="domain" description="AprE-like long alpha-helical hairpin" evidence="11">
    <location>
        <begin position="98"/>
        <end position="285"/>
    </location>
</feature>
<evidence type="ECO:0000256" key="6">
    <source>
        <dbReference type="ARBA" id="ARBA00022692"/>
    </source>
</evidence>
<evidence type="ECO:0000259" key="12">
    <source>
        <dbReference type="Pfam" id="PF26002"/>
    </source>
</evidence>
<evidence type="ECO:0000259" key="11">
    <source>
        <dbReference type="Pfam" id="PF25994"/>
    </source>
</evidence>
<dbReference type="GO" id="GO:0005886">
    <property type="term" value="C:plasma membrane"/>
    <property type="evidence" value="ECO:0007669"/>
    <property type="project" value="UniProtKB-SubCell"/>
</dbReference>
<dbReference type="InterPro" id="IPR050739">
    <property type="entry name" value="MFP"/>
</dbReference>
<dbReference type="InterPro" id="IPR010129">
    <property type="entry name" value="T1SS_HlyD"/>
</dbReference>
<dbReference type="GO" id="GO:0015031">
    <property type="term" value="P:protein transport"/>
    <property type="evidence" value="ECO:0007669"/>
    <property type="project" value="InterPro"/>
</dbReference>
<dbReference type="PRINTS" id="PR01490">
    <property type="entry name" value="RTXTOXIND"/>
</dbReference>
<dbReference type="Proteomes" id="UP000609531">
    <property type="component" value="Unassembled WGS sequence"/>
</dbReference>
<dbReference type="Pfam" id="PF25994">
    <property type="entry name" value="HH_AprE"/>
    <property type="match status" value="1"/>
</dbReference>
<keyword evidence="3 9" id="KW-0813">Transport</keyword>
<keyword evidence="10" id="KW-0175">Coiled coil</keyword>
<name>A0A934IPP4_9HYPH</name>
<comment type="caution">
    <text evidence="13">The sequence shown here is derived from an EMBL/GenBank/DDBJ whole genome shotgun (WGS) entry which is preliminary data.</text>
</comment>
<dbReference type="AlphaFoldDB" id="A0A934IPP4"/>
<sequence>MAPLPAQRTKPKRFSSSIRRYVLFGVVVCCTLVFGLGGWAATARLASAIVASGTIVVASNVKQVQHPDGGIVGEINVADGDKVKAGDLLIRLDDTLVAANQALLDGQIIAKEAQLARLEAERDEAEAITVPGELQQRQDDPLVKQAIDSQMKVFDARRATIDGQVDRLNERMKQLRQQIDGLTAQRKAKEGEINLIDEELEVLGGLYDRGRTTRDKIVNLKRNRLRLEGERGELTSQIAMAEGRINETELEVMQLTTDRAEKTFAEITEIKPELANLKERRAAADFQLKRMDIRSPTDGTVFELAVHTVGGVVQPAQTIMQVVPTADQLVIEARLAPTDVNDVKMGQDAIVVLSAFDFRTTPQLHGTVSFVSADASIDERQGFTYYVVRVTLNEGELDRLPENLVLLPGMPAELYISTGEQTVVHYLLKPLTEQFRKAWRES</sequence>
<feature type="transmembrane region" description="Helical" evidence="9">
    <location>
        <begin position="21"/>
        <end position="41"/>
    </location>
</feature>
<dbReference type="EMBL" id="JAEKJA010000006">
    <property type="protein sequence ID" value="MBJ3775770.1"/>
    <property type="molecule type" value="Genomic_DNA"/>
</dbReference>
<keyword evidence="8 9" id="KW-0472">Membrane</keyword>
<reference evidence="13" key="1">
    <citation type="submission" date="2020-12" db="EMBL/GenBank/DDBJ databases">
        <title>Bacterial taxonomy.</title>
        <authorList>
            <person name="Pan X."/>
        </authorList>
    </citation>
    <scope>NUCLEOTIDE SEQUENCE</scope>
    <source>
        <strain evidence="13">B2012</strain>
    </source>
</reference>
<keyword evidence="4 9" id="KW-1003">Cell membrane</keyword>
<accession>A0A934IPP4</accession>
<evidence type="ECO:0000256" key="9">
    <source>
        <dbReference type="RuleBase" id="RU365093"/>
    </source>
</evidence>
<protein>
    <recommendedName>
        <fullName evidence="9">Membrane fusion protein (MFP) family protein</fullName>
    </recommendedName>
</protein>
<evidence type="ECO:0000256" key="5">
    <source>
        <dbReference type="ARBA" id="ARBA00022519"/>
    </source>
</evidence>
<evidence type="ECO:0000256" key="3">
    <source>
        <dbReference type="ARBA" id="ARBA00022448"/>
    </source>
</evidence>
<dbReference type="Pfam" id="PF26002">
    <property type="entry name" value="Beta-barrel_AprE"/>
    <property type="match status" value="1"/>
</dbReference>